<dbReference type="InterPro" id="IPR045426">
    <property type="entry name" value="ADYC"/>
</dbReference>
<dbReference type="RefSeq" id="WP_114770761.1">
    <property type="nucleotide sequence ID" value="NZ_QQBB01000005.1"/>
</dbReference>
<keyword evidence="1" id="KW-0732">Signal</keyword>
<evidence type="ECO:0000259" key="2">
    <source>
        <dbReference type="Pfam" id="PF20032"/>
    </source>
</evidence>
<organism evidence="3 4">
    <name type="scientific">Microvirga subterranea</name>
    <dbReference type="NCBI Taxonomy" id="186651"/>
    <lineage>
        <taxon>Bacteria</taxon>
        <taxon>Pseudomonadati</taxon>
        <taxon>Pseudomonadota</taxon>
        <taxon>Alphaproteobacteria</taxon>
        <taxon>Hyphomicrobiales</taxon>
        <taxon>Methylobacteriaceae</taxon>
        <taxon>Microvirga</taxon>
    </lineage>
</organism>
<dbReference type="OrthoDB" id="8066319at2"/>
<gene>
    <name evidence="3" type="ORF">DES45_105290</name>
</gene>
<dbReference type="AlphaFoldDB" id="A0A370HK25"/>
<reference evidence="3 4" key="1">
    <citation type="submission" date="2018-07" db="EMBL/GenBank/DDBJ databases">
        <title>Genomic Encyclopedia of Type Strains, Phase IV (KMG-IV): sequencing the most valuable type-strain genomes for metagenomic binning, comparative biology and taxonomic classification.</title>
        <authorList>
            <person name="Goeker M."/>
        </authorList>
    </citation>
    <scope>NUCLEOTIDE SEQUENCE [LARGE SCALE GENOMIC DNA]</scope>
    <source>
        <strain evidence="3 4">DSM 14364</strain>
    </source>
</reference>
<comment type="caution">
    <text evidence="3">The sequence shown here is derived from an EMBL/GenBank/DDBJ whole genome shotgun (WGS) entry which is preliminary data.</text>
</comment>
<feature type="domain" description="ADYC" evidence="2">
    <location>
        <begin position="49"/>
        <end position="211"/>
    </location>
</feature>
<protein>
    <recommendedName>
        <fullName evidence="2">ADYC domain-containing protein</fullName>
    </recommendedName>
</protein>
<proteinExistence type="predicted"/>
<feature type="chain" id="PRO_5017026575" description="ADYC domain-containing protein" evidence="1">
    <location>
        <begin position="24"/>
        <end position="216"/>
    </location>
</feature>
<keyword evidence="4" id="KW-1185">Reference proteome</keyword>
<feature type="signal peptide" evidence="1">
    <location>
        <begin position="1"/>
        <end position="23"/>
    </location>
</feature>
<dbReference type="Pfam" id="PF20032">
    <property type="entry name" value="ADYC"/>
    <property type="match status" value="1"/>
</dbReference>
<accession>A0A370HK25</accession>
<sequence length="216" mass="23125">MCLLSRFLLPVCLWLAFHASAQALEGRFALDGLDLVLRLDDDRALRGGGLSGLTLVTAAPSGETEIRIDGIAREGSLAGRPITFYRMSVKDRDGVYGPLCDVDPDGERAAFAFPNGAGGFSLTCTSGAEGKCILFGYLPWETREGVPLRDLHRACIHMLRADYGGDDRPTTRNGTKVNLYDRFGIQDPGHAAGMAFEAAWGPEGAICVAHPPSPTT</sequence>
<dbReference type="EMBL" id="QQBB01000005">
    <property type="protein sequence ID" value="RDI58767.1"/>
    <property type="molecule type" value="Genomic_DNA"/>
</dbReference>
<name>A0A370HK25_9HYPH</name>
<evidence type="ECO:0000313" key="4">
    <source>
        <dbReference type="Proteomes" id="UP000254925"/>
    </source>
</evidence>
<evidence type="ECO:0000256" key="1">
    <source>
        <dbReference type="SAM" id="SignalP"/>
    </source>
</evidence>
<evidence type="ECO:0000313" key="3">
    <source>
        <dbReference type="EMBL" id="RDI58767.1"/>
    </source>
</evidence>
<dbReference type="Proteomes" id="UP000254925">
    <property type="component" value="Unassembled WGS sequence"/>
</dbReference>